<evidence type="ECO:0000313" key="2">
    <source>
        <dbReference type="Proteomes" id="UP000177349"/>
    </source>
</evidence>
<evidence type="ECO:0000313" key="1">
    <source>
        <dbReference type="EMBL" id="OGY92878.1"/>
    </source>
</evidence>
<protein>
    <recommendedName>
        <fullName evidence="3">Mutator family transposase</fullName>
    </recommendedName>
</protein>
<comment type="caution">
    <text evidence="1">The sequence shown here is derived from an EMBL/GenBank/DDBJ whole genome shotgun (WGS) entry which is preliminary data.</text>
</comment>
<dbReference type="AlphaFoldDB" id="A0A1G2BV14"/>
<reference evidence="1 2" key="1">
    <citation type="journal article" date="2016" name="Nat. Commun.">
        <title>Thousands of microbial genomes shed light on interconnected biogeochemical processes in an aquifer system.</title>
        <authorList>
            <person name="Anantharaman K."/>
            <person name="Brown C.T."/>
            <person name="Hug L.A."/>
            <person name="Sharon I."/>
            <person name="Castelle C.J."/>
            <person name="Probst A.J."/>
            <person name="Thomas B.C."/>
            <person name="Singh A."/>
            <person name="Wilkins M.J."/>
            <person name="Karaoz U."/>
            <person name="Brodie E.L."/>
            <person name="Williams K.H."/>
            <person name="Hubbard S.S."/>
            <person name="Banfield J.F."/>
        </authorList>
    </citation>
    <scope>NUCLEOTIDE SEQUENCE [LARGE SCALE GENOMIC DNA]</scope>
</reference>
<gene>
    <name evidence="1" type="ORF">A3B31_01935</name>
</gene>
<accession>A0A1G2BV14</accession>
<dbReference type="EMBL" id="MHKN01000007">
    <property type="protein sequence ID" value="OGY92878.1"/>
    <property type="molecule type" value="Genomic_DNA"/>
</dbReference>
<dbReference type="Proteomes" id="UP000177349">
    <property type="component" value="Unassembled WGS sequence"/>
</dbReference>
<proteinExistence type="predicted"/>
<sequence>MERFVDRVRPGAIPRGQLILVIDALWFLFGGKRWTLYLMAVRAIDHDKAVIIEPVLCPGRENYDDWYDAVTSIPTSARKRTIALVCDGFRGTSRLAKDNNWIIQRCHFHLLSQLHINRGQWKQLPDSPQREAVYRAIRKVLVARPEKLNRCVNELTAVLAKNDCPRRLGMIGREFLRRLDQFRAYQNYPNFRLPTTINSIESFNKIIRSRCRHLRTPASLLLRIKVLIRMRKTITCKPKIFQQN</sequence>
<evidence type="ECO:0008006" key="3">
    <source>
        <dbReference type="Google" id="ProtNLM"/>
    </source>
</evidence>
<organism evidence="1 2">
    <name type="scientific">Candidatus Komeilibacteria bacterium RIFCSPLOWO2_01_FULL_53_11</name>
    <dbReference type="NCBI Taxonomy" id="1798552"/>
    <lineage>
        <taxon>Bacteria</taxon>
        <taxon>Candidatus Komeiliibacteriota</taxon>
    </lineage>
</organism>
<name>A0A1G2BV14_9BACT</name>